<evidence type="ECO:0000313" key="2">
    <source>
        <dbReference type="Proteomes" id="UP001347796"/>
    </source>
</evidence>
<dbReference type="EMBL" id="JAZGQO010000018">
    <property type="protein sequence ID" value="KAK6168187.1"/>
    <property type="molecule type" value="Genomic_DNA"/>
</dbReference>
<dbReference type="Proteomes" id="UP001347796">
    <property type="component" value="Unassembled WGS sequence"/>
</dbReference>
<sequence>MFLKDEVGYLYQGDVTQMEQFINRVNITIAPNEDQTGEKIGLTLKNVSVEDFGWKYVCQITLGDGEQLFTEGTTLTEVEVKPNTVTPRTDSRTSTATRPPVDYNTIIVLVIGTFIISHTSHD</sequence>
<proteinExistence type="predicted"/>
<dbReference type="AlphaFoldDB" id="A0AAN8G1H3"/>
<dbReference type="Gene3D" id="2.60.40.10">
    <property type="entry name" value="Immunoglobulins"/>
    <property type="match status" value="1"/>
</dbReference>
<comment type="caution">
    <text evidence="1">The sequence shown here is derived from an EMBL/GenBank/DDBJ whole genome shotgun (WGS) entry which is preliminary data.</text>
</comment>
<name>A0AAN8G1H3_PATCE</name>
<keyword evidence="2" id="KW-1185">Reference proteome</keyword>
<reference evidence="1 2" key="1">
    <citation type="submission" date="2024-01" db="EMBL/GenBank/DDBJ databases">
        <title>The genome of the rayed Mediterranean limpet Patella caerulea (Linnaeus, 1758).</title>
        <authorList>
            <person name="Anh-Thu Weber A."/>
            <person name="Halstead-Nussloch G."/>
        </authorList>
    </citation>
    <scope>NUCLEOTIDE SEQUENCE [LARGE SCALE GENOMIC DNA]</scope>
    <source>
        <strain evidence="1">AATW-2023a</strain>
        <tissue evidence="1">Whole specimen</tissue>
    </source>
</reference>
<protein>
    <submittedName>
        <fullName evidence="1">Uncharacterized protein</fullName>
    </submittedName>
</protein>
<dbReference type="InterPro" id="IPR013783">
    <property type="entry name" value="Ig-like_fold"/>
</dbReference>
<evidence type="ECO:0000313" key="1">
    <source>
        <dbReference type="EMBL" id="KAK6168187.1"/>
    </source>
</evidence>
<gene>
    <name evidence="1" type="ORF">SNE40_022064</name>
</gene>
<organism evidence="1 2">
    <name type="scientific">Patella caerulea</name>
    <name type="common">Rayed Mediterranean limpet</name>
    <dbReference type="NCBI Taxonomy" id="87958"/>
    <lineage>
        <taxon>Eukaryota</taxon>
        <taxon>Metazoa</taxon>
        <taxon>Spiralia</taxon>
        <taxon>Lophotrochozoa</taxon>
        <taxon>Mollusca</taxon>
        <taxon>Gastropoda</taxon>
        <taxon>Patellogastropoda</taxon>
        <taxon>Patelloidea</taxon>
        <taxon>Patellidae</taxon>
        <taxon>Patella</taxon>
    </lineage>
</organism>
<accession>A0AAN8G1H3</accession>